<name>A0A5E4PE78_9COXI</name>
<reference evidence="2 3" key="1">
    <citation type="submission" date="2019-08" db="EMBL/GenBank/DDBJ databases">
        <authorList>
            <person name="Guy L."/>
        </authorList>
    </citation>
    <scope>NUCLEOTIDE SEQUENCE [LARGE SCALE GENOMIC DNA]</scope>
    <source>
        <strain evidence="2 3">SGT-108</strain>
    </source>
</reference>
<evidence type="ECO:0000313" key="2">
    <source>
        <dbReference type="EMBL" id="VVC74895.1"/>
    </source>
</evidence>
<dbReference type="AlphaFoldDB" id="A0A5E4PE78"/>
<proteinExistence type="predicted"/>
<sequence length="107" mass="12537">MNHQIKPDENRLQIFHEGRKRRIFVGELTYNNKTNRYELAYDKKYARSKNAIPIGPELSLFKLHHESEKNKLFPSLQDRIPDKSNPAYEDYCHSQGISPSEKISSSC</sequence>
<feature type="domain" description="HipA N-terminal subdomain 1" evidence="1">
    <location>
        <begin position="24"/>
        <end position="102"/>
    </location>
</feature>
<dbReference type="OrthoDB" id="5639520at2"/>
<dbReference type="KEGG" id="asip:AQUSIP_01690"/>
<organism evidence="2 3">
    <name type="scientific">Aquicella siphonis</name>
    <dbReference type="NCBI Taxonomy" id="254247"/>
    <lineage>
        <taxon>Bacteria</taxon>
        <taxon>Pseudomonadati</taxon>
        <taxon>Pseudomonadota</taxon>
        <taxon>Gammaproteobacteria</taxon>
        <taxon>Legionellales</taxon>
        <taxon>Coxiellaceae</taxon>
        <taxon>Aquicella</taxon>
    </lineage>
</organism>
<accession>A0A5E4PE78</accession>
<dbReference type="Proteomes" id="UP000324194">
    <property type="component" value="Chromosome 1"/>
</dbReference>
<protein>
    <recommendedName>
        <fullName evidence="1">HipA N-terminal subdomain 1 domain-containing protein</fullName>
    </recommendedName>
</protein>
<keyword evidence="3" id="KW-1185">Reference proteome</keyword>
<gene>
    <name evidence="2" type="ORF">AQUSIP_01690</name>
</gene>
<dbReference type="EMBL" id="LR699119">
    <property type="protein sequence ID" value="VVC74895.1"/>
    <property type="molecule type" value="Genomic_DNA"/>
</dbReference>
<evidence type="ECO:0000259" key="1">
    <source>
        <dbReference type="Pfam" id="PF13657"/>
    </source>
</evidence>
<dbReference type="Pfam" id="PF13657">
    <property type="entry name" value="Couple_hipA"/>
    <property type="match status" value="1"/>
</dbReference>
<dbReference type="InterPro" id="IPR017508">
    <property type="entry name" value="HipA_N1"/>
</dbReference>
<dbReference type="RefSeq" id="WP_148337712.1">
    <property type="nucleotide sequence ID" value="NZ_LR699119.1"/>
</dbReference>
<evidence type="ECO:0000313" key="3">
    <source>
        <dbReference type="Proteomes" id="UP000324194"/>
    </source>
</evidence>